<protein>
    <submittedName>
        <fullName evidence="1">Uncharacterized protein</fullName>
    </submittedName>
</protein>
<evidence type="ECO:0000313" key="4">
    <source>
        <dbReference type="Proteomes" id="UP000050502"/>
    </source>
</evidence>
<name>A0A0M8KA58_9CHLR</name>
<evidence type="ECO:0000313" key="3">
    <source>
        <dbReference type="Proteomes" id="UP000037784"/>
    </source>
</evidence>
<reference evidence="3" key="3">
    <citation type="submission" date="2015-08" db="EMBL/GenBank/DDBJ databases">
        <title>Draft Genome Sequence of a Heterotrophic Facultative Anaerobic Bacterium Ardenticatena maritima Strain 110S.</title>
        <authorList>
            <person name="Kawaichi S."/>
            <person name="Yoshida T."/>
            <person name="Sako Y."/>
            <person name="Nakamura R."/>
        </authorList>
    </citation>
    <scope>NUCLEOTIDE SEQUENCE [LARGE SCALE GENOMIC DNA]</scope>
    <source>
        <strain evidence="3">110S</strain>
    </source>
</reference>
<evidence type="ECO:0000313" key="1">
    <source>
        <dbReference type="EMBL" id="GAP63872.1"/>
    </source>
</evidence>
<dbReference type="STRING" id="872965.SE16_02645"/>
<comment type="caution">
    <text evidence="1">The sequence shown here is derived from an EMBL/GenBank/DDBJ whole genome shotgun (WGS) entry which is preliminary data.</text>
</comment>
<dbReference type="RefSeq" id="WP_054493656.1">
    <property type="nucleotide sequence ID" value="NZ_BBZA01000199.1"/>
</dbReference>
<gene>
    <name evidence="1" type="ORF">ARMA_2295</name>
    <name evidence="2" type="ORF">SE16_02645</name>
</gene>
<evidence type="ECO:0000313" key="2">
    <source>
        <dbReference type="EMBL" id="KPL89373.1"/>
    </source>
</evidence>
<reference evidence="1 3" key="1">
    <citation type="journal article" date="2015" name="Genome Announc.">
        <title>Draft Genome Sequence of a Heterotrophic Facultative Anaerobic Thermophilic Bacterium, Ardenticatena maritima Strain 110ST.</title>
        <authorList>
            <person name="Kawaichi S."/>
            <person name="Yoshida T."/>
            <person name="Sako Y."/>
            <person name="Nakamura R."/>
        </authorList>
    </citation>
    <scope>NUCLEOTIDE SEQUENCE [LARGE SCALE GENOMIC DNA]</scope>
    <source>
        <strain evidence="1 3">110S</strain>
    </source>
</reference>
<proteinExistence type="predicted"/>
<keyword evidence="3" id="KW-1185">Reference proteome</keyword>
<dbReference type="AlphaFoldDB" id="A0A0M8KA58"/>
<dbReference type="Proteomes" id="UP000050502">
    <property type="component" value="Unassembled WGS sequence"/>
</dbReference>
<dbReference type="InParanoid" id="A0A0M8KA58"/>
<dbReference type="OrthoDB" id="166368at2"/>
<reference evidence="2 4" key="2">
    <citation type="submission" date="2015-07" db="EMBL/GenBank/DDBJ databases">
        <title>Whole genome sequence of Ardenticatena maritima DSM 23922.</title>
        <authorList>
            <person name="Hemp J."/>
            <person name="Ward L.M."/>
            <person name="Pace L.A."/>
            <person name="Fischer W.W."/>
        </authorList>
    </citation>
    <scope>NUCLEOTIDE SEQUENCE [LARGE SCALE GENOMIC DNA]</scope>
    <source>
        <strain evidence="2 4">110S</strain>
    </source>
</reference>
<dbReference type="EMBL" id="LGKN01000003">
    <property type="protein sequence ID" value="KPL89373.1"/>
    <property type="molecule type" value="Genomic_DNA"/>
</dbReference>
<dbReference type="Proteomes" id="UP000037784">
    <property type="component" value="Unassembled WGS sequence"/>
</dbReference>
<organism evidence="1 3">
    <name type="scientific">Ardenticatena maritima</name>
    <dbReference type="NCBI Taxonomy" id="872965"/>
    <lineage>
        <taxon>Bacteria</taxon>
        <taxon>Bacillati</taxon>
        <taxon>Chloroflexota</taxon>
        <taxon>Ardenticatenia</taxon>
        <taxon>Ardenticatenales</taxon>
        <taxon>Ardenticatenaceae</taxon>
        <taxon>Ardenticatena</taxon>
    </lineage>
</organism>
<sequence>MNHEEQAHHTFVIRMWLEGTDEQTWRGTIQHIPSGLRRPVHTLEDITQFINTLLHLSDNNSASEQS</sequence>
<dbReference type="EMBL" id="BBZA01000199">
    <property type="protein sequence ID" value="GAP63872.1"/>
    <property type="molecule type" value="Genomic_DNA"/>
</dbReference>
<accession>A0A0M8KA58</accession>